<sequence>MDDPTEKKRLLMFMCDLVLNAKPKTIRLMKEKPANGLRVISRNARDTKDPNPLQTTLTLMSTTYPLSVDRHLSIKYQIPEEYLRVVKGKIIEDNHLSDRVMSKLSVLDWWLDHSALPEGSSLEVINMIRAYHRKEVKLYNSINWNAAQTNFGPVTLERIKARSKMVEVQLTREIRDAAIQQKLAPECFIPYVSVPTQVLESLEDLMKSTIHSNMLLANQIRILANNLSPGAKYIPQLPGHNEILNLIRHSICQSTWSIRGYQMTNTELSAPVIKDTISNLCNIAVLAMRTHPREASEIKARISEGLVMGMSMITVLKPLSRQQKPGVQYIRTLLGLPITVEYQLFDVYFSPDMQKVYPRNEVHERSGITFTTYTGNEKVYFKYEETRGFFIHNAQFVFKIKSNMADYNQFCHAIGAIAVYTRKNIQTFDAGTLGGLYQQIFDFYKAEPWEVLQLTKIQLSNMIAKGRTFMNNFEISPEVEYVDRESRTFMTTAEGHILERKTGKIIEILPSNKWEPIQDDVEMGACRIDDYRIPIARIRRKFKFYLRHVDSMREEQTKGSYSWENQCISELNRNAEMREFSYSAKTICDELHSAEPWDRTLIPLYCMAYMFAGHSFNFEEQETVTISTRTKVTVLEGLVIDLEGKVGSFLWGPTGVWLFGEEVTRVEPTKFNIYQGILPGFKIYPIVPGIDPETKLLCYLAEHTSEIPNGKKFRIKIGGRVMVAERCIKIKRQMAGSIKRQIRSFISGASARMREELYGPPAAKKKKY</sequence>
<evidence type="ECO:0000313" key="1">
    <source>
        <dbReference type="EMBL" id="QNS31063.1"/>
    </source>
</evidence>
<proteinExistence type="predicted"/>
<reference evidence="1" key="1">
    <citation type="submission" date="2019-11" db="EMBL/GenBank/DDBJ databases">
        <title>Complexity of the virome associated to tospovirus-transmitting thrips species.</title>
        <authorList>
            <person name="Chiapello M."/>
            <person name="Bosco L."/>
            <person name="Ciuffo M."/>
            <person name="Ottati S."/>
            <person name="Vallino M."/>
            <person name="Salem N."/>
            <person name="Rosa C."/>
            <person name="Tavella L."/>
            <person name="Turina M."/>
        </authorList>
    </citation>
    <scope>NUCLEOTIDE SEQUENCE</scope>
    <source>
        <strain evidence="1">THR-E_DN1552</strain>
    </source>
</reference>
<accession>A0A7H1D359</accession>
<dbReference type="EMBL" id="MN764160">
    <property type="protein sequence ID" value="QNS31063.1"/>
    <property type="molecule type" value="Genomic_RNA"/>
</dbReference>
<name>A0A7H1D359_9ORTO</name>
<protein>
    <submittedName>
        <fullName evidence="1">Putative polymerase</fullName>
    </submittedName>
</protein>
<organism evidence="1">
    <name type="scientific">Insect orthomyxo-like virus 1</name>
    <dbReference type="NCBI Taxonomy" id="2819085"/>
    <lineage>
        <taxon>Viruses</taxon>
        <taxon>Riboviria</taxon>
        <taxon>Orthornavirae</taxon>
        <taxon>Negarnaviricota</taxon>
        <taxon>Polyploviricotina</taxon>
        <taxon>Insthoviricetes</taxon>
        <taxon>Articulavirales</taxon>
        <taxon>Orthomyxoviridae</taxon>
    </lineage>
</organism>